<dbReference type="InterPro" id="IPR019775">
    <property type="entry name" value="WD40_repeat_CS"/>
</dbReference>
<dbReference type="RefSeq" id="WP_210652342.1">
    <property type="nucleotide sequence ID" value="NZ_JAGKQQ010000001.1"/>
</dbReference>
<dbReference type="Pfam" id="PF08281">
    <property type="entry name" value="Sigma70_r4_2"/>
    <property type="match status" value="1"/>
</dbReference>
<dbReference type="InterPro" id="IPR013325">
    <property type="entry name" value="RNA_pol_sigma_r2"/>
</dbReference>
<dbReference type="NCBIfam" id="TIGR02937">
    <property type="entry name" value="sigma70-ECF"/>
    <property type="match status" value="1"/>
</dbReference>
<dbReference type="Proteomes" id="UP000676565">
    <property type="component" value="Unassembled WGS sequence"/>
</dbReference>
<dbReference type="InterPro" id="IPR013324">
    <property type="entry name" value="RNA_pol_sigma_r3/r4-like"/>
</dbReference>
<dbReference type="CDD" id="cd00200">
    <property type="entry name" value="WD40"/>
    <property type="match status" value="1"/>
</dbReference>
<dbReference type="EMBL" id="JAGKQQ010000001">
    <property type="protein sequence ID" value="MBP3954199.1"/>
    <property type="molecule type" value="Genomic_DNA"/>
</dbReference>
<evidence type="ECO:0000256" key="4">
    <source>
        <dbReference type="SAM" id="MobiDB-lite"/>
    </source>
</evidence>
<evidence type="ECO:0000313" key="9">
    <source>
        <dbReference type="Proteomes" id="UP000676565"/>
    </source>
</evidence>
<feature type="compositionally biased region" description="Pro residues" evidence="4">
    <location>
        <begin position="269"/>
        <end position="281"/>
    </location>
</feature>
<feature type="domain" description="RNA polymerase sigma-70 region 2" evidence="6">
    <location>
        <begin position="36"/>
        <end position="100"/>
    </location>
</feature>
<keyword evidence="5" id="KW-1133">Transmembrane helix</keyword>
<dbReference type="InterPro" id="IPR020472">
    <property type="entry name" value="WD40_PAC1"/>
</dbReference>
<dbReference type="InterPro" id="IPR036388">
    <property type="entry name" value="WH-like_DNA-bd_sf"/>
</dbReference>
<evidence type="ECO:0000256" key="5">
    <source>
        <dbReference type="SAM" id="Phobius"/>
    </source>
</evidence>
<dbReference type="Pfam" id="PF04542">
    <property type="entry name" value="Sigma70_r2"/>
    <property type="match status" value="1"/>
</dbReference>
<evidence type="ECO:0000256" key="2">
    <source>
        <dbReference type="ARBA" id="ARBA00022737"/>
    </source>
</evidence>
<dbReference type="CDD" id="cd06171">
    <property type="entry name" value="Sigma70_r4"/>
    <property type="match status" value="1"/>
</dbReference>
<dbReference type="PRINTS" id="PR00320">
    <property type="entry name" value="GPROTEINBRPT"/>
</dbReference>
<dbReference type="SUPFAM" id="SSF88946">
    <property type="entry name" value="Sigma2 domain of RNA polymerase sigma factors"/>
    <property type="match status" value="1"/>
</dbReference>
<feature type="repeat" description="WD" evidence="3">
    <location>
        <begin position="580"/>
        <end position="606"/>
    </location>
</feature>
<feature type="repeat" description="WD" evidence="3">
    <location>
        <begin position="292"/>
        <end position="333"/>
    </location>
</feature>
<comment type="caution">
    <text evidence="8">The sequence shown here is derived from an EMBL/GenBank/DDBJ whole genome shotgun (WGS) entry which is preliminary data.</text>
</comment>
<reference evidence="8 9" key="1">
    <citation type="submission" date="2021-04" db="EMBL/GenBank/DDBJ databases">
        <authorList>
            <person name="Ivanova A."/>
        </authorList>
    </citation>
    <scope>NUCLEOTIDE SEQUENCE [LARGE SCALE GENOMIC DNA]</scope>
    <source>
        <strain evidence="8 9">G18</strain>
    </source>
</reference>
<dbReference type="PANTHER" id="PTHR19879:SF9">
    <property type="entry name" value="TRANSCRIPTION INITIATION FACTOR TFIID SUBUNIT 5"/>
    <property type="match status" value="1"/>
</dbReference>
<dbReference type="SUPFAM" id="SSF88659">
    <property type="entry name" value="Sigma3 and sigma4 domains of RNA polymerase sigma factors"/>
    <property type="match status" value="1"/>
</dbReference>
<evidence type="ECO:0000256" key="3">
    <source>
        <dbReference type="PROSITE-ProRule" id="PRU00221"/>
    </source>
</evidence>
<evidence type="ECO:0000313" key="8">
    <source>
        <dbReference type="EMBL" id="MBP3954199.1"/>
    </source>
</evidence>
<sequence>MDHGLHSIIQRTVGDVRPDAELLALIRDDQTATAELLSRHGPLVWGVCRHLLGEADAEDAFQATFLVLLRSSVRDGTVLASWLHGVALRVSLAARRAAGRRRTHERDAAAPEPAAPSLPDDWENTMAAVHREVAALPEADRTAFILCVLEGLTQAETARRLGSTPGAVAGHVARAKKRLVARLTERGVVPGLAALGIASVAGAVPPGVVGHVLNLTRANASPAVLWLAKGATDMTALSTKLILAVVAVTVGLIASVVAAGFGPPPAVPATPAPAGAKPPEPAEGEPKPAQVLAGHTDRVTSVAFSPDGRWIATAAWDGTARLWDATTGKETRKLEFPATKGNNEFGHIAFSPDGTLIVTSVRESQDKWVVVVWDQRTGEKVRSLPAETGSVAISPDGKLIACGGYQHVGFYETATGKLVREIHGGEKQLRIESLTFAPDGKTLLSTGHPPTPQRGDGITRLTIMPDVVRVWDVATGKEHPSPMNGQVVGRLGQHVALSTDGRTLVHSSDKNIILRDTATGRDRAKLTGHKDAICDFAFSPDGRTLATGSMDGTVRLWDLPSGKELGRFGQEVDPTKGGWVLSVAFSPDGRSLVAGGLNKTGDVWDVGRITGRVRAPVERSATELEADWKDLAGDAAKGFAALGRLVLSPQSGAPFLAERLRTASNADPKPIERLIGDLDNETFAVRERATKELTALGDRVAHSLRKALAGNPSPEARQRLNALLARIDGAEPSVETLREIRAVEALEAIGTADARKLLDVLAAGPSEMRLAQEAKASADRLAKRSAASTRSPAGCTHYELVTW</sequence>
<dbReference type="SMART" id="SM00320">
    <property type="entry name" value="WD40"/>
    <property type="match status" value="6"/>
</dbReference>
<dbReference type="InterPro" id="IPR015943">
    <property type="entry name" value="WD40/YVTN_repeat-like_dom_sf"/>
</dbReference>
<keyword evidence="9" id="KW-1185">Reference proteome</keyword>
<accession>A0ABS5BKG7</accession>
<dbReference type="SUPFAM" id="SSF50998">
    <property type="entry name" value="Quinoprotein alcohol dehydrogenase-like"/>
    <property type="match status" value="1"/>
</dbReference>
<keyword evidence="5" id="KW-0812">Transmembrane</keyword>
<dbReference type="Gene3D" id="1.10.10.10">
    <property type="entry name" value="Winged helix-like DNA-binding domain superfamily/Winged helix DNA-binding domain"/>
    <property type="match status" value="1"/>
</dbReference>
<name>A0ABS5BKG7_9BACT</name>
<dbReference type="Gene3D" id="1.10.1740.10">
    <property type="match status" value="1"/>
</dbReference>
<feature type="repeat" description="WD" evidence="3">
    <location>
        <begin position="526"/>
        <end position="567"/>
    </location>
</feature>
<feature type="transmembrane region" description="Helical" evidence="5">
    <location>
        <begin position="241"/>
        <end position="261"/>
    </location>
</feature>
<feature type="region of interest" description="Disordered" evidence="4">
    <location>
        <begin position="269"/>
        <end position="288"/>
    </location>
</feature>
<dbReference type="InterPro" id="IPR001680">
    <property type="entry name" value="WD40_rpt"/>
</dbReference>
<gene>
    <name evidence="8" type="ORF">J8F10_02665</name>
</gene>
<dbReference type="InterPro" id="IPR014284">
    <property type="entry name" value="RNA_pol_sigma-70_dom"/>
</dbReference>
<dbReference type="PANTHER" id="PTHR19879">
    <property type="entry name" value="TRANSCRIPTION INITIATION FACTOR TFIID"/>
    <property type="match status" value="1"/>
</dbReference>
<protein>
    <submittedName>
        <fullName evidence="8">Sigma-70 family RNA polymerase sigma factor</fullName>
    </submittedName>
</protein>
<dbReference type="InterPro" id="IPR011047">
    <property type="entry name" value="Quinoprotein_ADH-like_sf"/>
</dbReference>
<evidence type="ECO:0000259" key="7">
    <source>
        <dbReference type="Pfam" id="PF08281"/>
    </source>
</evidence>
<dbReference type="InterPro" id="IPR013249">
    <property type="entry name" value="RNA_pol_sigma70_r4_t2"/>
</dbReference>
<keyword evidence="5" id="KW-0472">Membrane</keyword>
<dbReference type="PROSITE" id="PS50082">
    <property type="entry name" value="WD_REPEATS_2"/>
    <property type="match status" value="3"/>
</dbReference>
<dbReference type="Pfam" id="PF00400">
    <property type="entry name" value="WD40"/>
    <property type="match status" value="3"/>
</dbReference>
<dbReference type="PROSITE" id="PS00678">
    <property type="entry name" value="WD_REPEATS_1"/>
    <property type="match status" value="2"/>
</dbReference>
<organism evidence="8 9">
    <name type="scientific">Gemmata palustris</name>
    <dbReference type="NCBI Taxonomy" id="2822762"/>
    <lineage>
        <taxon>Bacteria</taxon>
        <taxon>Pseudomonadati</taxon>
        <taxon>Planctomycetota</taxon>
        <taxon>Planctomycetia</taxon>
        <taxon>Gemmatales</taxon>
        <taxon>Gemmataceae</taxon>
        <taxon>Gemmata</taxon>
    </lineage>
</organism>
<feature type="domain" description="RNA polymerase sigma factor 70 region 4 type 2" evidence="7">
    <location>
        <begin position="128"/>
        <end position="179"/>
    </location>
</feature>
<feature type="region of interest" description="Disordered" evidence="4">
    <location>
        <begin position="100"/>
        <end position="121"/>
    </location>
</feature>
<dbReference type="InterPro" id="IPR007627">
    <property type="entry name" value="RNA_pol_sigma70_r2"/>
</dbReference>
<proteinExistence type="predicted"/>
<evidence type="ECO:0000256" key="1">
    <source>
        <dbReference type="ARBA" id="ARBA00022574"/>
    </source>
</evidence>
<evidence type="ECO:0000259" key="6">
    <source>
        <dbReference type="Pfam" id="PF04542"/>
    </source>
</evidence>
<keyword evidence="1 3" id="KW-0853">WD repeat</keyword>
<keyword evidence="2" id="KW-0677">Repeat</keyword>
<dbReference type="Gene3D" id="2.130.10.10">
    <property type="entry name" value="YVTN repeat-like/Quinoprotein amine dehydrogenase"/>
    <property type="match status" value="3"/>
</dbReference>
<dbReference type="PROSITE" id="PS50294">
    <property type="entry name" value="WD_REPEATS_REGION"/>
    <property type="match status" value="2"/>
</dbReference>